<name>A0A1H5RWW0_XYLRU</name>
<dbReference type="EMBL" id="FNUV01000001">
    <property type="protein sequence ID" value="SEF42795.1"/>
    <property type="molecule type" value="Genomic_DNA"/>
</dbReference>
<sequence>MRIYISGKIGEEVISEATRQKFAKAKEMLMATGRFTEIFDPTDDRWQRELKRGYETQSYEPDGIPANRIPFHDYVLLRNLMALSLKDAIYFLDDWEKSPGAQSEHSFAMATGKKMLWQRLEDAQVFHDDNEKADDVWLPIE</sequence>
<dbReference type="Proteomes" id="UP000236735">
    <property type="component" value="Unassembled WGS sequence"/>
</dbReference>
<protein>
    <submittedName>
        <fullName evidence="1">Uncharacterized protein</fullName>
    </submittedName>
</protein>
<dbReference type="Pfam" id="PF14359">
    <property type="entry name" value="DUF4406"/>
    <property type="match status" value="1"/>
</dbReference>
<evidence type="ECO:0000313" key="1">
    <source>
        <dbReference type="EMBL" id="SEF42795.1"/>
    </source>
</evidence>
<accession>A0A1H5RWW0</accession>
<dbReference type="SUPFAM" id="SSF52309">
    <property type="entry name" value="N-(deoxy)ribosyltransferase-like"/>
    <property type="match status" value="1"/>
</dbReference>
<organism evidence="1 2">
    <name type="scientific">Xylanibacter ruminicola</name>
    <name type="common">Prevotella ruminicola</name>
    <dbReference type="NCBI Taxonomy" id="839"/>
    <lineage>
        <taxon>Bacteria</taxon>
        <taxon>Pseudomonadati</taxon>
        <taxon>Bacteroidota</taxon>
        <taxon>Bacteroidia</taxon>
        <taxon>Bacteroidales</taxon>
        <taxon>Prevotellaceae</taxon>
        <taxon>Xylanibacter</taxon>
    </lineage>
</organism>
<gene>
    <name evidence="1" type="ORF">SAMN05216354_0383</name>
</gene>
<dbReference type="InterPro" id="IPR025518">
    <property type="entry name" value="DUF4406"/>
</dbReference>
<evidence type="ECO:0000313" key="2">
    <source>
        <dbReference type="Proteomes" id="UP000236735"/>
    </source>
</evidence>
<reference evidence="1 2" key="1">
    <citation type="submission" date="2016-10" db="EMBL/GenBank/DDBJ databases">
        <authorList>
            <person name="de Groot N.N."/>
        </authorList>
    </citation>
    <scope>NUCLEOTIDE SEQUENCE [LARGE SCALE GENOMIC DNA]</scope>
    <source>
        <strain evidence="1 2">AR32</strain>
    </source>
</reference>
<dbReference type="RefSeq" id="WP_103914982.1">
    <property type="nucleotide sequence ID" value="NZ_FNUV01000001.1"/>
</dbReference>
<proteinExistence type="predicted"/>
<dbReference type="AlphaFoldDB" id="A0A1H5RWW0"/>